<dbReference type="Proteomes" id="UP000262477">
    <property type="component" value="Unassembled WGS sequence"/>
</dbReference>
<sequence length="105" mass="11339">MTSTDTPQGTSSTSLVHSTAAPGRTQRAQRRTSRPRGEPPGRRAPWWRCPPACLTFTPDTLPAPPVVPSFVFMTDVDAEQALVASDPITADGLWLRAGGHRDTRS</sequence>
<dbReference type="AlphaFoldDB" id="A0A371Q8W9"/>
<evidence type="ECO:0000313" key="3">
    <source>
        <dbReference type="Proteomes" id="UP000262477"/>
    </source>
</evidence>
<keyword evidence="3" id="KW-1185">Reference proteome</keyword>
<reference evidence="2 3" key="1">
    <citation type="submission" date="2018-08" db="EMBL/GenBank/DDBJ databases">
        <title>Streptomyces NEAU-D10 sp. nov., a novel Actinomycete isolated from soil.</title>
        <authorList>
            <person name="Jin L."/>
        </authorList>
    </citation>
    <scope>NUCLEOTIDE SEQUENCE [LARGE SCALE GENOMIC DNA]</scope>
    <source>
        <strain evidence="2 3">NEAU-D10</strain>
    </source>
</reference>
<protein>
    <submittedName>
        <fullName evidence="2">Uncharacterized protein</fullName>
    </submittedName>
</protein>
<feature type="compositionally biased region" description="Polar residues" evidence="1">
    <location>
        <begin position="1"/>
        <end position="17"/>
    </location>
</feature>
<accession>A0A371Q8W9</accession>
<proteinExistence type="predicted"/>
<comment type="caution">
    <text evidence="2">The sequence shown here is derived from an EMBL/GenBank/DDBJ whole genome shotgun (WGS) entry which is preliminary data.</text>
</comment>
<gene>
    <name evidence="2" type="ORF">DY245_05935</name>
</gene>
<organism evidence="2 3">
    <name type="scientific">Streptomyces inhibens</name>
    <dbReference type="NCBI Taxonomy" id="2293571"/>
    <lineage>
        <taxon>Bacteria</taxon>
        <taxon>Bacillati</taxon>
        <taxon>Actinomycetota</taxon>
        <taxon>Actinomycetes</taxon>
        <taxon>Kitasatosporales</taxon>
        <taxon>Streptomycetaceae</taxon>
        <taxon>Streptomyces</taxon>
    </lineage>
</organism>
<evidence type="ECO:0000256" key="1">
    <source>
        <dbReference type="SAM" id="MobiDB-lite"/>
    </source>
</evidence>
<dbReference type="EMBL" id="QUAC01000039">
    <property type="protein sequence ID" value="REK91131.1"/>
    <property type="molecule type" value="Genomic_DNA"/>
</dbReference>
<evidence type="ECO:0000313" key="2">
    <source>
        <dbReference type="EMBL" id="REK91131.1"/>
    </source>
</evidence>
<name>A0A371Q8W9_STRIH</name>
<feature type="region of interest" description="Disordered" evidence="1">
    <location>
        <begin position="1"/>
        <end position="47"/>
    </location>
</feature>